<gene>
    <name evidence="14" type="ORF">DDZ13_08980</name>
</gene>
<dbReference type="InterPro" id="IPR005130">
    <property type="entry name" value="Ser_deHydtase-like_asu"/>
</dbReference>
<dbReference type="GO" id="GO:0051539">
    <property type="term" value="F:4 iron, 4 sulfur cluster binding"/>
    <property type="evidence" value="ECO:0007669"/>
    <property type="project" value="UniProtKB-UniRule"/>
</dbReference>
<evidence type="ECO:0000256" key="10">
    <source>
        <dbReference type="ARBA" id="ARBA00049406"/>
    </source>
</evidence>
<evidence type="ECO:0000259" key="13">
    <source>
        <dbReference type="Pfam" id="PF03315"/>
    </source>
</evidence>
<dbReference type="InterPro" id="IPR004644">
    <property type="entry name" value="Fe-S_L-Ser_mono"/>
</dbReference>
<dbReference type="FunCoup" id="A0A317ZIW1">
    <property type="interactions" value="274"/>
</dbReference>
<keyword evidence="8 11" id="KW-0411">Iron-sulfur</keyword>
<reference evidence="14 15" key="1">
    <citation type="submission" date="2018-05" db="EMBL/GenBank/DDBJ databases">
        <title>Coraliomargarita sinensis sp. nov., isolated from a marine solar saltern.</title>
        <authorList>
            <person name="Zhou L.Y."/>
        </authorList>
    </citation>
    <scope>NUCLEOTIDE SEQUENCE [LARGE SCALE GENOMIC DNA]</scope>
    <source>
        <strain evidence="14 15">WN38</strain>
    </source>
</reference>
<keyword evidence="15" id="KW-1185">Reference proteome</keyword>
<feature type="domain" description="Serine dehydratase beta chain" evidence="13">
    <location>
        <begin position="4"/>
        <end position="163"/>
    </location>
</feature>
<dbReference type="GO" id="GO:0006094">
    <property type="term" value="P:gluconeogenesis"/>
    <property type="evidence" value="ECO:0007669"/>
    <property type="project" value="UniProtKB-KW"/>
</dbReference>
<dbReference type="Proteomes" id="UP000247099">
    <property type="component" value="Unassembled WGS sequence"/>
</dbReference>
<evidence type="ECO:0000313" key="14">
    <source>
        <dbReference type="EMBL" id="PXA04163.1"/>
    </source>
</evidence>
<keyword evidence="4 11" id="KW-0312">Gluconeogenesis</keyword>
<dbReference type="EC" id="4.3.1.17" evidence="11"/>
<dbReference type="InterPro" id="IPR051318">
    <property type="entry name" value="Fe-S_L-Ser"/>
</dbReference>
<evidence type="ECO:0000256" key="4">
    <source>
        <dbReference type="ARBA" id="ARBA00022432"/>
    </source>
</evidence>
<evidence type="ECO:0000256" key="5">
    <source>
        <dbReference type="ARBA" id="ARBA00022485"/>
    </source>
</evidence>
<dbReference type="GO" id="GO:0046872">
    <property type="term" value="F:metal ion binding"/>
    <property type="evidence" value="ECO:0007669"/>
    <property type="project" value="UniProtKB-KW"/>
</dbReference>
<evidence type="ECO:0000256" key="8">
    <source>
        <dbReference type="ARBA" id="ARBA00023014"/>
    </source>
</evidence>
<keyword evidence="7 11" id="KW-0408">Iron</keyword>
<comment type="cofactor">
    <cofactor evidence="1 11">
        <name>[4Fe-4S] cluster</name>
        <dbReference type="ChEBI" id="CHEBI:49883"/>
    </cofactor>
</comment>
<name>A0A317ZIW1_9BACT</name>
<comment type="pathway">
    <text evidence="2">Carbohydrate biosynthesis; gluconeogenesis.</text>
</comment>
<evidence type="ECO:0000259" key="12">
    <source>
        <dbReference type="Pfam" id="PF03313"/>
    </source>
</evidence>
<dbReference type="Gene3D" id="3.30.1330.90">
    <property type="entry name" value="D-3-phosphoglycerate dehydrogenase, domain 3"/>
    <property type="match status" value="1"/>
</dbReference>
<evidence type="ECO:0000313" key="15">
    <source>
        <dbReference type="Proteomes" id="UP000247099"/>
    </source>
</evidence>
<dbReference type="SUPFAM" id="SSF143548">
    <property type="entry name" value="Serine metabolism enzymes domain"/>
    <property type="match status" value="1"/>
</dbReference>
<proteinExistence type="inferred from homology"/>
<dbReference type="RefSeq" id="WP_110131111.1">
    <property type="nucleotide sequence ID" value="NZ_QHJQ01000005.1"/>
</dbReference>
<evidence type="ECO:0000256" key="7">
    <source>
        <dbReference type="ARBA" id="ARBA00023004"/>
    </source>
</evidence>
<dbReference type="PANTHER" id="PTHR30182">
    <property type="entry name" value="L-SERINE DEHYDRATASE"/>
    <property type="match status" value="1"/>
</dbReference>
<evidence type="ECO:0000256" key="9">
    <source>
        <dbReference type="ARBA" id="ARBA00023239"/>
    </source>
</evidence>
<dbReference type="AlphaFoldDB" id="A0A317ZIW1"/>
<protein>
    <recommendedName>
        <fullName evidence="11">L-serine dehydratase</fullName>
        <ecNumber evidence="11">4.3.1.17</ecNumber>
    </recommendedName>
</protein>
<organism evidence="14 15">
    <name type="scientific">Coraliomargarita sinensis</name>
    <dbReference type="NCBI Taxonomy" id="2174842"/>
    <lineage>
        <taxon>Bacteria</taxon>
        <taxon>Pseudomonadati</taxon>
        <taxon>Verrucomicrobiota</taxon>
        <taxon>Opitutia</taxon>
        <taxon>Puniceicoccales</taxon>
        <taxon>Coraliomargaritaceae</taxon>
        <taxon>Coraliomargarita</taxon>
    </lineage>
</organism>
<comment type="similarity">
    <text evidence="3 11">Belongs to the iron-sulfur dependent L-serine dehydratase family.</text>
</comment>
<keyword evidence="5 11" id="KW-0004">4Fe-4S</keyword>
<dbReference type="PANTHER" id="PTHR30182:SF1">
    <property type="entry name" value="L-SERINE DEHYDRATASE 1"/>
    <property type="match status" value="1"/>
</dbReference>
<dbReference type="InParanoid" id="A0A317ZIW1"/>
<sequence>MFISALEIFKLGIGPSSSHTTGPMVAAGAFRECMDEYLSGAEDKASDALRVQCILKGSLAFTGKGHSTDSALTFGLHGYTAEELSTQDSAEVLKALLEKPGIVLGKSGATVAFDREKDVVFDRGPALEEHSNGMIFQLSKGEDVLLEKRYFSIGGGFVCTEEEIKELAGPVKMHSEKKERHYYDCAEELLEIADTTGLSIAEIQRENELCYRSEKELNEGLDKIWETMCHSLERGFSSEGRLPGSLKVERRSKKIYESLKQADRNITINEWLSVYAIAVNEENAAGHSIVTAPTNGAAGVIPAVFYAYMQHEGGKPAEVYDYLLTATAIGGIIKHNGSISGAEVGCQGEVGSAASMAAAGFCAVRGGTARQIENAAEIALEHHLGMTCDPIGGLVQIPCIERNAFGAVKAHAAANLALSGSGTHFVSLDSCIAAMQQTGKEMSSKYKETSLAGLAVTVTEC</sequence>
<dbReference type="GO" id="GO:0003941">
    <property type="term" value="F:L-serine ammonia-lyase activity"/>
    <property type="evidence" value="ECO:0007669"/>
    <property type="project" value="UniProtKB-UniRule"/>
</dbReference>
<feature type="domain" description="Serine dehydratase-like alpha subunit" evidence="12">
    <location>
        <begin position="196"/>
        <end position="455"/>
    </location>
</feature>
<evidence type="ECO:0000256" key="11">
    <source>
        <dbReference type="RuleBase" id="RU366059"/>
    </source>
</evidence>
<keyword evidence="6 11" id="KW-0479">Metal-binding</keyword>
<accession>A0A317ZIW1</accession>
<comment type="catalytic activity">
    <reaction evidence="10 11">
        <text>L-serine = pyruvate + NH4(+)</text>
        <dbReference type="Rhea" id="RHEA:19169"/>
        <dbReference type="ChEBI" id="CHEBI:15361"/>
        <dbReference type="ChEBI" id="CHEBI:28938"/>
        <dbReference type="ChEBI" id="CHEBI:33384"/>
        <dbReference type="EC" id="4.3.1.17"/>
    </reaction>
</comment>
<keyword evidence="9 11" id="KW-0456">Lyase</keyword>
<comment type="caution">
    <text evidence="14">The sequence shown here is derived from an EMBL/GenBank/DDBJ whole genome shotgun (WGS) entry which is preliminary data.</text>
</comment>
<dbReference type="Pfam" id="PF03313">
    <property type="entry name" value="SDH_alpha"/>
    <property type="match status" value="1"/>
</dbReference>
<dbReference type="InterPro" id="IPR029009">
    <property type="entry name" value="ASB_dom_sf"/>
</dbReference>
<dbReference type="NCBIfam" id="TIGR00720">
    <property type="entry name" value="sda_mono"/>
    <property type="match status" value="1"/>
</dbReference>
<evidence type="ECO:0000256" key="1">
    <source>
        <dbReference type="ARBA" id="ARBA00001966"/>
    </source>
</evidence>
<dbReference type="EMBL" id="QHJQ01000005">
    <property type="protein sequence ID" value="PXA04163.1"/>
    <property type="molecule type" value="Genomic_DNA"/>
</dbReference>
<evidence type="ECO:0000256" key="3">
    <source>
        <dbReference type="ARBA" id="ARBA00008636"/>
    </source>
</evidence>
<dbReference type="InterPro" id="IPR005131">
    <property type="entry name" value="Ser_deHydtase_bsu"/>
</dbReference>
<dbReference type="Pfam" id="PF03315">
    <property type="entry name" value="SDH_beta"/>
    <property type="match status" value="1"/>
</dbReference>
<evidence type="ECO:0000256" key="6">
    <source>
        <dbReference type="ARBA" id="ARBA00022723"/>
    </source>
</evidence>
<evidence type="ECO:0000256" key="2">
    <source>
        <dbReference type="ARBA" id="ARBA00004742"/>
    </source>
</evidence>
<dbReference type="OrthoDB" id="9805537at2"/>